<dbReference type="NCBIfam" id="TIGR01071">
    <property type="entry name" value="rplO_bact"/>
    <property type="match status" value="1"/>
</dbReference>
<keyword evidence="4" id="KW-0694">RNA-binding</keyword>
<accession>A0ABT2ZLL6</accession>
<evidence type="ECO:0000256" key="5">
    <source>
        <dbReference type="RuleBase" id="RU003888"/>
    </source>
</evidence>
<dbReference type="InterPro" id="IPR021131">
    <property type="entry name" value="Ribosomal_uL15/eL18"/>
</dbReference>
<dbReference type="PANTHER" id="PTHR12934">
    <property type="entry name" value="50S RIBOSOMAL PROTEIN L15"/>
    <property type="match status" value="1"/>
</dbReference>
<evidence type="ECO:0000313" key="9">
    <source>
        <dbReference type="Proteomes" id="UP001652564"/>
    </source>
</evidence>
<comment type="similarity">
    <text evidence="1 4 5">Belongs to the universal ribosomal protein uL15 family.</text>
</comment>
<keyword evidence="2 4" id="KW-0689">Ribosomal protein</keyword>
<evidence type="ECO:0000256" key="1">
    <source>
        <dbReference type="ARBA" id="ARBA00007320"/>
    </source>
</evidence>
<dbReference type="GO" id="GO:0005840">
    <property type="term" value="C:ribosome"/>
    <property type="evidence" value="ECO:0007669"/>
    <property type="project" value="UniProtKB-KW"/>
</dbReference>
<feature type="compositionally biased region" description="Gly residues" evidence="6">
    <location>
        <begin position="23"/>
        <end position="35"/>
    </location>
</feature>
<dbReference type="InterPro" id="IPR005749">
    <property type="entry name" value="Ribosomal_uL15_bac-type"/>
</dbReference>
<comment type="subunit">
    <text evidence="4">Part of the 50S ribosomal subunit.</text>
</comment>
<keyword evidence="4" id="KW-0699">rRNA-binding</keyword>
<sequence>MKLNELRDNPGAAKKQKRVARGPGSGKGKTAGRGIKGQKSRSGVAIGGYEGGQMPLYRRLPKRGFNKPNAKKFAVVNLGQLQAFVDAGKLDAKKEITEDILVEAGVVRRKLDGVRVLAKGEVKAKLKLAVTGASKAAIEAVEKAGGALSVTAAAPAAEATE</sequence>
<name>A0ABT2ZLL6_9RHOB</name>
<feature type="region of interest" description="Disordered" evidence="6">
    <location>
        <begin position="1"/>
        <end position="51"/>
    </location>
</feature>
<keyword evidence="3 4" id="KW-0687">Ribonucleoprotein</keyword>
<evidence type="ECO:0000256" key="6">
    <source>
        <dbReference type="SAM" id="MobiDB-lite"/>
    </source>
</evidence>
<dbReference type="RefSeq" id="WP_263739225.1">
    <property type="nucleotide sequence ID" value="NZ_JAOWKZ010000002.1"/>
</dbReference>
<keyword evidence="9" id="KW-1185">Reference proteome</keyword>
<dbReference type="Proteomes" id="UP001652564">
    <property type="component" value="Unassembled WGS sequence"/>
</dbReference>
<dbReference type="HAMAP" id="MF_01341">
    <property type="entry name" value="Ribosomal_uL15"/>
    <property type="match status" value="1"/>
</dbReference>
<evidence type="ECO:0000256" key="2">
    <source>
        <dbReference type="ARBA" id="ARBA00022980"/>
    </source>
</evidence>
<comment type="function">
    <text evidence="4">Binds to the 23S rRNA.</text>
</comment>
<dbReference type="SUPFAM" id="SSF52080">
    <property type="entry name" value="Ribosomal proteins L15p and L18e"/>
    <property type="match status" value="1"/>
</dbReference>
<proteinExistence type="inferred from homology"/>
<evidence type="ECO:0000313" key="8">
    <source>
        <dbReference type="EMBL" id="MCV2872024.1"/>
    </source>
</evidence>
<evidence type="ECO:0000259" key="7">
    <source>
        <dbReference type="Pfam" id="PF00828"/>
    </source>
</evidence>
<dbReference type="InterPro" id="IPR036227">
    <property type="entry name" value="Ribosomal_uL15/eL18_sf"/>
</dbReference>
<dbReference type="PROSITE" id="PS00475">
    <property type="entry name" value="RIBOSOMAL_L15"/>
    <property type="match status" value="1"/>
</dbReference>
<reference evidence="8 9" key="1">
    <citation type="submission" date="2022-10" db="EMBL/GenBank/DDBJ databases">
        <title>Defluviimonas sp. nov., isolated from ocean surface sediments.</title>
        <authorList>
            <person name="He W."/>
            <person name="Wang L."/>
            <person name="Zhang D.-F."/>
        </authorList>
    </citation>
    <scope>NUCLEOTIDE SEQUENCE [LARGE SCALE GENOMIC DNA]</scope>
    <source>
        <strain evidence="8 9">WL0050</strain>
    </source>
</reference>
<protein>
    <recommendedName>
        <fullName evidence="4">Large ribosomal subunit protein uL15</fullName>
    </recommendedName>
</protein>
<evidence type="ECO:0000256" key="3">
    <source>
        <dbReference type="ARBA" id="ARBA00023274"/>
    </source>
</evidence>
<dbReference type="Pfam" id="PF00828">
    <property type="entry name" value="Ribosomal_L27A"/>
    <property type="match status" value="1"/>
</dbReference>
<dbReference type="Gene3D" id="3.100.10.10">
    <property type="match status" value="1"/>
</dbReference>
<dbReference type="EMBL" id="JAOWKZ010000002">
    <property type="protein sequence ID" value="MCV2872024.1"/>
    <property type="molecule type" value="Genomic_DNA"/>
</dbReference>
<comment type="caution">
    <text evidence="8">The sequence shown here is derived from an EMBL/GenBank/DDBJ whole genome shotgun (WGS) entry which is preliminary data.</text>
</comment>
<gene>
    <name evidence="4 8" type="primary">rplO</name>
    <name evidence="8" type="ORF">OEZ71_06920</name>
</gene>
<evidence type="ECO:0000256" key="4">
    <source>
        <dbReference type="HAMAP-Rule" id="MF_01341"/>
    </source>
</evidence>
<dbReference type="InterPro" id="IPR030878">
    <property type="entry name" value="Ribosomal_uL15"/>
</dbReference>
<dbReference type="InterPro" id="IPR001196">
    <property type="entry name" value="Ribosomal_uL15_CS"/>
</dbReference>
<feature type="domain" description="Large ribosomal subunit protein uL15/eL18" evidence="7">
    <location>
        <begin position="75"/>
        <end position="147"/>
    </location>
</feature>
<organism evidence="8 9">
    <name type="scientific">Albidovulum litorale</name>
    <dbReference type="NCBI Taxonomy" id="2984134"/>
    <lineage>
        <taxon>Bacteria</taxon>
        <taxon>Pseudomonadati</taxon>
        <taxon>Pseudomonadota</taxon>
        <taxon>Alphaproteobacteria</taxon>
        <taxon>Rhodobacterales</taxon>
        <taxon>Paracoccaceae</taxon>
        <taxon>Albidovulum</taxon>
    </lineage>
</organism>
<dbReference type="PANTHER" id="PTHR12934:SF11">
    <property type="entry name" value="LARGE RIBOSOMAL SUBUNIT PROTEIN UL15M"/>
    <property type="match status" value="1"/>
</dbReference>